<dbReference type="GO" id="GO:0000981">
    <property type="term" value="F:DNA-binding transcription factor activity, RNA polymerase II-specific"/>
    <property type="evidence" value="ECO:0007669"/>
    <property type="project" value="InterPro"/>
</dbReference>
<dbReference type="Proteomes" id="UP000219369">
    <property type="component" value="Unassembled WGS sequence"/>
</dbReference>
<dbReference type="SMART" id="SM00066">
    <property type="entry name" value="GAL4"/>
    <property type="match status" value="1"/>
</dbReference>
<dbReference type="VEuPathDB" id="FungiDB:FOIG_10054"/>
<dbReference type="PROSITE" id="PS50048">
    <property type="entry name" value="ZN2_CY6_FUNGAL_2"/>
    <property type="match status" value="1"/>
</dbReference>
<name>A0A2H3T3Z2_FUSOX</name>
<dbReference type="InterPro" id="IPR036864">
    <property type="entry name" value="Zn2-C6_fun-type_DNA-bd_sf"/>
</dbReference>
<dbReference type="CDD" id="cd00067">
    <property type="entry name" value="GAL4"/>
    <property type="match status" value="1"/>
</dbReference>
<reference evidence="4" key="1">
    <citation type="submission" date="2016-09" db="EMBL/GenBank/DDBJ databases">
        <authorList>
            <person name="Guldener U."/>
        </authorList>
    </citation>
    <scope>NUCLEOTIDE SEQUENCE [LARGE SCALE GENOMIC DNA]</scope>
    <source>
        <strain evidence="4">V64-1</strain>
    </source>
</reference>
<dbReference type="VEuPathDB" id="FungiDB:FOC4_g10004968"/>
<evidence type="ECO:0000313" key="4">
    <source>
        <dbReference type="Proteomes" id="UP000219369"/>
    </source>
</evidence>
<gene>
    <name evidence="3" type="ORF">FRV6_00675</name>
</gene>
<feature type="domain" description="Zn(2)-C6 fungal-type" evidence="2">
    <location>
        <begin position="9"/>
        <end position="37"/>
    </location>
</feature>
<dbReference type="EMBL" id="FMJY01000001">
    <property type="protein sequence ID" value="SCO76463.1"/>
    <property type="molecule type" value="Genomic_DNA"/>
</dbReference>
<sequence>MVGVSRSRACADCKRRRVKCDLTSPRCQRCTKAGIICRGIRNQPTLWVHRTPTKPNVSALSVIQSQQQTNWLSLLQRMRYQINSKETYDVPTFRSQAFSIAVSIYFPQGRYTTSEEDHSSTPSSWLKAVCNTEDPSEALDHSLVAFVAIQIRLSGEVGVSYDEAIELYNHALSKVIHVLDCPCIGNNDESLAAIVILSTCELFLFHASTSWNAHAQGVSEILRHRVVPEANTSSWNDLCRRLCVICVIQALSQKKPLNLEPNLWRKHIGPWAAPESFGALLDMAIDIPAVMAEAHTLALSNEKDREKLLRYVNLLIEKFHVLDDWRALVHRNIAARNQTPLFWSVPSRASNPADDGYPDRLFPFALIFSSVEGASPWILCSSIMLDILETILLLRGKLGSSDASSSLGETLDSYKEQGSPNQADADHIARMLCQSVEYCYRSENGTFGPQITCNAQATLLGYFAGRGMKRELEWCRAIKYMKGPGTSFGIDLMQFKPPPELSALV</sequence>
<dbReference type="OrthoDB" id="5126878at2759"/>
<dbReference type="PANTHER" id="PTHR38111">
    <property type="entry name" value="ZN(2)-C6 FUNGAL-TYPE DOMAIN-CONTAINING PROTEIN-RELATED"/>
    <property type="match status" value="1"/>
</dbReference>
<dbReference type="VEuPathDB" id="FungiDB:FOC1_g10007686"/>
<dbReference type="InterPro" id="IPR001138">
    <property type="entry name" value="Zn2Cys6_DnaBD"/>
</dbReference>
<dbReference type="VEuPathDB" id="FungiDB:FOZG_13372"/>
<evidence type="ECO:0000313" key="3">
    <source>
        <dbReference type="EMBL" id="SCO76463.1"/>
    </source>
</evidence>
<dbReference type="Gene3D" id="4.10.240.10">
    <property type="entry name" value="Zn(2)-C6 fungal-type DNA-binding domain"/>
    <property type="match status" value="1"/>
</dbReference>
<keyword evidence="1" id="KW-0539">Nucleus</keyword>
<dbReference type="SUPFAM" id="SSF57701">
    <property type="entry name" value="Zn2/Cys6 DNA-binding domain"/>
    <property type="match status" value="1"/>
</dbReference>
<dbReference type="GO" id="GO:0008270">
    <property type="term" value="F:zinc ion binding"/>
    <property type="evidence" value="ECO:0007669"/>
    <property type="project" value="InterPro"/>
</dbReference>
<dbReference type="VEuPathDB" id="FungiDB:FOXG_12121"/>
<dbReference type="AlphaFoldDB" id="A0A2H3T3Z2"/>
<dbReference type="VEuPathDB" id="FungiDB:FOMG_17858"/>
<protein>
    <recommendedName>
        <fullName evidence="2">Zn(2)-C6 fungal-type domain-containing protein</fullName>
    </recommendedName>
</protein>
<evidence type="ECO:0000259" key="2">
    <source>
        <dbReference type="PROSITE" id="PS50048"/>
    </source>
</evidence>
<dbReference type="Pfam" id="PF00172">
    <property type="entry name" value="Zn_clus"/>
    <property type="match status" value="1"/>
</dbReference>
<dbReference type="InterPro" id="IPR053178">
    <property type="entry name" value="Osmoadaptation_assoc"/>
</dbReference>
<proteinExistence type="predicted"/>
<evidence type="ECO:0000256" key="1">
    <source>
        <dbReference type="ARBA" id="ARBA00023242"/>
    </source>
</evidence>
<dbReference type="PROSITE" id="PS00463">
    <property type="entry name" value="ZN2_CY6_FUNGAL_1"/>
    <property type="match status" value="1"/>
</dbReference>
<organism evidence="3 4">
    <name type="scientific">Fusarium oxysporum</name>
    <name type="common">Fusarium vascular wilt</name>
    <dbReference type="NCBI Taxonomy" id="5507"/>
    <lineage>
        <taxon>Eukaryota</taxon>
        <taxon>Fungi</taxon>
        <taxon>Dikarya</taxon>
        <taxon>Ascomycota</taxon>
        <taxon>Pezizomycotina</taxon>
        <taxon>Sordariomycetes</taxon>
        <taxon>Hypocreomycetidae</taxon>
        <taxon>Hypocreales</taxon>
        <taxon>Nectriaceae</taxon>
        <taxon>Fusarium</taxon>
        <taxon>Fusarium oxysporum species complex</taxon>
    </lineage>
</organism>
<accession>A0A2H3T3Z2</accession>